<gene>
    <name evidence="1" type="ORF">GW587_15875</name>
</gene>
<keyword evidence="2" id="KW-1185">Reference proteome</keyword>
<dbReference type="Proteomes" id="UP000666369">
    <property type="component" value="Unassembled WGS sequence"/>
</dbReference>
<dbReference type="EMBL" id="JAADJT010000006">
    <property type="protein sequence ID" value="NGZ85723.1"/>
    <property type="molecule type" value="Genomic_DNA"/>
</dbReference>
<organism evidence="1 2">
    <name type="scientific">Duganella aceris</name>
    <dbReference type="NCBI Taxonomy" id="2703883"/>
    <lineage>
        <taxon>Bacteria</taxon>
        <taxon>Pseudomonadati</taxon>
        <taxon>Pseudomonadota</taxon>
        <taxon>Betaproteobacteria</taxon>
        <taxon>Burkholderiales</taxon>
        <taxon>Oxalobacteraceae</taxon>
        <taxon>Telluria group</taxon>
        <taxon>Duganella</taxon>
    </lineage>
</organism>
<sequence>MKMTIVTDSNGNVLGAIQGHALSETRDGVEATVSFAPGHSTHMIEVDDDLATVDDVDEFQARLRKHLQQHQQQHQQQQP</sequence>
<comment type="caution">
    <text evidence="1">The sequence shown here is derived from an EMBL/GenBank/DDBJ whole genome shotgun (WGS) entry which is preliminary data.</text>
</comment>
<evidence type="ECO:0000313" key="2">
    <source>
        <dbReference type="Proteomes" id="UP000666369"/>
    </source>
</evidence>
<protein>
    <recommendedName>
        <fullName evidence="3">DUF3006 family protein</fullName>
    </recommendedName>
</protein>
<accession>A0ABX0FMH0</accession>
<evidence type="ECO:0000313" key="1">
    <source>
        <dbReference type="EMBL" id="NGZ85723.1"/>
    </source>
</evidence>
<evidence type="ECO:0008006" key="3">
    <source>
        <dbReference type="Google" id="ProtNLM"/>
    </source>
</evidence>
<dbReference type="RefSeq" id="WP_166104839.1">
    <property type="nucleotide sequence ID" value="NZ_JAADJT010000006.1"/>
</dbReference>
<proteinExistence type="predicted"/>
<reference evidence="2" key="1">
    <citation type="submission" date="2023-07" db="EMBL/GenBank/DDBJ databases">
        <title>Duganella aceri sp. nov., isolated from tree sap.</title>
        <authorList>
            <person name="Kim I.S."/>
        </authorList>
    </citation>
    <scope>NUCLEOTIDE SEQUENCE [LARGE SCALE GENOMIC DNA]</scope>
    <source>
        <strain evidence="2">SAP-35</strain>
    </source>
</reference>
<name>A0ABX0FMH0_9BURK</name>